<accession>A0ABW1NIY5</accession>
<protein>
    <recommendedName>
        <fullName evidence="4">DUF2786 domain-containing protein</fullName>
    </recommendedName>
</protein>
<feature type="region of interest" description="Disordered" evidence="1">
    <location>
        <begin position="370"/>
        <end position="410"/>
    </location>
</feature>
<gene>
    <name evidence="2" type="ORF">ACFP1K_16125</name>
</gene>
<keyword evidence="3" id="KW-1185">Reference proteome</keyword>
<reference evidence="3" key="1">
    <citation type="journal article" date="2019" name="Int. J. Syst. Evol. Microbiol.">
        <title>The Global Catalogue of Microorganisms (GCM) 10K type strain sequencing project: providing services to taxonomists for standard genome sequencing and annotation.</title>
        <authorList>
            <consortium name="The Broad Institute Genomics Platform"/>
            <consortium name="The Broad Institute Genome Sequencing Center for Infectious Disease"/>
            <person name="Wu L."/>
            <person name="Ma J."/>
        </authorList>
    </citation>
    <scope>NUCLEOTIDE SEQUENCE [LARGE SCALE GENOMIC DNA]</scope>
    <source>
        <strain evidence="3">JCM 30346</strain>
    </source>
</reference>
<dbReference type="EMBL" id="JBHSRF010000019">
    <property type="protein sequence ID" value="MFC6082697.1"/>
    <property type="molecule type" value="Genomic_DNA"/>
</dbReference>
<organism evidence="2 3">
    <name type="scientific">Sphaerisporangium aureirubrum</name>
    <dbReference type="NCBI Taxonomy" id="1544736"/>
    <lineage>
        <taxon>Bacteria</taxon>
        <taxon>Bacillati</taxon>
        <taxon>Actinomycetota</taxon>
        <taxon>Actinomycetes</taxon>
        <taxon>Streptosporangiales</taxon>
        <taxon>Streptosporangiaceae</taxon>
        <taxon>Sphaerisporangium</taxon>
    </lineage>
</organism>
<name>A0ABW1NIY5_9ACTN</name>
<evidence type="ECO:0000313" key="3">
    <source>
        <dbReference type="Proteomes" id="UP001596137"/>
    </source>
</evidence>
<dbReference type="Proteomes" id="UP001596137">
    <property type="component" value="Unassembled WGS sequence"/>
</dbReference>
<evidence type="ECO:0000256" key="1">
    <source>
        <dbReference type="SAM" id="MobiDB-lite"/>
    </source>
</evidence>
<sequence>MSGHGKAGLFVDRDVEEVEIAVAHFHSYYRARTPSSGDRRVRFPDQADEVRNLYCVVDIMDVFTPEHRLRVPTADAARWSASTKALLLAIETANSALNQAVVPLRAPRRLVERALWRLRAKRFVAAYESTKERIDNDLLRAFRDFRAQMSDLPAHLEAGQARETRERQERATLLANGLDESAWGYYLDTADGERTMSIFLRSLDPAERSSWVSAPVETGLALEQILSAVAEELSNHRETFVSWEPHTDQALNEHSSHGWPHYIAARLMAMATEPDAAMWAYTVTESSRARWFEIQLLLDSTSAIEPQSQLEGEAGITLDHVQAALAEERTHHPSTIAAWDSDTSQVLKTWHGCSSPEDAWQALTGKSIVTYPPQQKPSRHSHGPSTNYADGSHSSGFDTGGHSGSFGTSF</sequence>
<dbReference type="RefSeq" id="WP_380753319.1">
    <property type="nucleotide sequence ID" value="NZ_JBHSRF010000019.1"/>
</dbReference>
<comment type="caution">
    <text evidence="2">The sequence shown here is derived from an EMBL/GenBank/DDBJ whole genome shotgun (WGS) entry which is preliminary data.</text>
</comment>
<evidence type="ECO:0000313" key="2">
    <source>
        <dbReference type="EMBL" id="MFC6082697.1"/>
    </source>
</evidence>
<evidence type="ECO:0008006" key="4">
    <source>
        <dbReference type="Google" id="ProtNLM"/>
    </source>
</evidence>
<proteinExistence type="predicted"/>